<sequence>MASLIKNQIIKHLSKFVKNLSSNQINLSTLKGEGELSSIDLDEQALEDVIELPTWLKIQKATCGRAFIKIPWTSLKTSPIQLQLDDVTVEIETCEQLRDLHNLNDATNTNDPLLGKYGFTNRAIDGISLTITNLTFAIKAQGFKASIFLPSLEIYSITPYGKRVDTLNLTRLRNSAKDHILLFKEISWQNARIEASSNDNNTTAAAIRLIANACRIRISMKKNLQDSSMVTSRVMVHFDDLLSVINDGQLKSALNTYKEITQLMKRASEQRKRKAGDKLTKLDQQQAPSTFQPKAPTTGTNDPINSTNPLNGQQQSNDPFEYYDVVETSLHFNVKRLDLHIIADSETLSEPLAESGALQMTIANLSIDHYPYHMSGSPKKHWIKYSEMLAFNRDEWINRLQEEWNEQLNLAKSNAPTDEMSAKLEKALRTNRIRLFESCTVLNIDDIVFYPVSLNKNNKDQKRRRPLITSDRTHYQLPEFLGVINVQHTEYYYPLPYSFPVPNSDLYIQIMPVVVRVDFATSSWLDAFVSSLSMTIDNSGVLKTDKPIVDLEHVAIKFEAMLPRIVVSSDMFSGAYELEEAKHIDNPEPDILERKEISNEKKLEILELNISKLLITNCRTEITSSKNKLEQHIESFKNTTFFHQNQWPLTNNPSNTSRISPLFEKHPYETYLYDNPLAQKYGNKLSEPQTANAALHSYYTMTTDSLKKSAKYDIWHFNVESIYMDYIPSSPSESIRLAKQSMTDTFSLSGWAVIDEKQNADSKPSPWANILNIIETPSVLKISQKQYTFLMHLVDELGLFLDVLDRNKAQSRLIKQKLEQNSSQLVNNSISNDLKLTICLLSPTTFTLAIIDGLEDAMINHAMPPPSSVLPDVDTEPVMRDTSDSNIVVDLLTTPATIVASTAKIEPPPSPAITIIEDNQTNPMENLNKGFNLLAQKKTKIEENIQRGLEIASKGSRASSQSSLTNMNDNGDDTLSQWDQLSEDLDADFDPTLLTNDFRQQQQQQQEEKPARIELDDDSISLTGKTNPNSIVVGTNVLDSINGVFIKLNQIKVCITEDEEKPGKPMFIACNVKNLRFDEFHSFKFDSIKPKLFENESPDEFNNENVPPVNIRIDFPKGETSSPPIVTIKIEDRVIGVAMHALDIILQNMEEIHTNEEKSLRKKRSNKFVPIDVYLKNIELSLKLAHEYATTDAVVEVKPPMKINIESMHVLRQLDGQVMIQTSKDKVVDNSIEVNPSVAETISNNDNGDIQEKLRQAEITQLENERLRTELNTHKKEITVLRSERDSLMNTISKLDIELTQAENQRFTQQTQSTKK</sequence>
<dbReference type="Pfam" id="PF24917">
    <property type="entry name" value="BLTP3A_B"/>
    <property type="match status" value="1"/>
</dbReference>
<keyword evidence="1" id="KW-0175">Coiled coil</keyword>
<organism evidence="3 4">
    <name type="scientific">Adineta steineri</name>
    <dbReference type="NCBI Taxonomy" id="433720"/>
    <lineage>
        <taxon>Eukaryota</taxon>
        <taxon>Metazoa</taxon>
        <taxon>Spiralia</taxon>
        <taxon>Gnathifera</taxon>
        <taxon>Rotifera</taxon>
        <taxon>Eurotatoria</taxon>
        <taxon>Bdelloidea</taxon>
        <taxon>Adinetida</taxon>
        <taxon>Adinetidae</taxon>
        <taxon>Adineta</taxon>
    </lineage>
</organism>
<feature type="compositionally biased region" description="Polar residues" evidence="2">
    <location>
        <begin position="282"/>
        <end position="317"/>
    </location>
</feature>
<evidence type="ECO:0000313" key="3">
    <source>
        <dbReference type="EMBL" id="CAF1064966.1"/>
    </source>
</evidence>
<feature type="region of interest" description="Disordered" evidence="2">
    <location>
        <begin position="952"/>
        <end position="976"/>
    </location>
</feature>
<feature type="coiled-coil region" evidence="1">
    <location>
        <begin position="1250"/>
        <end position="1305"/>
    </location>
</feature>
<dbReference type="PANTHER" id="PTHR22774:SF11">
    <property type="entry name" value="CHOREIN N-TERMINAL DOMAIN-CONTAINING PROTEIN"/>
    <property type="match status" value="1"/>
</dbReference>
<feature type="compositionally biased region" description="Basic and acidic residues" evidence="2">
    <location>
        <begin position="267"/>
        <end position="281"/>
    </location>
</feature>
<proteinExistence type="predicted"/>
<name>A0A814LLP0_9BILA</name>
<reference evidence="3" key="1">
    <citation type="submission" date="2021-02" db="EMBL/GenBank/DDBJ databases">
        <authorList>
            <person name="Nowell W R."/>
        </authorList>
    </citation>
    <scope>NUCLEOTIDE SEQUENCE</scope>
</reference>
<evidence type="ECO:0000313" key="4">
    <source>
        <dbReference type="Proteomes" id="UP000663891"/>
    </source>
</evidence>
<gene>
    <name evidence="3" type="ORF">VCS650_LOCUS18156</name>
</gene>
<dbReference type="OrthoDB" id="43807at2759"/>
<feature type="compositionally biased region" description="Polar residues" evidence="2">
    <location>
        <begin position="964"/>
        <end position="976"/>
    </location>
</feature>
<evidence type="ECO:0000256" key="2">
    <source>
        <dbReference type="SAM" id="MobiDB-lite"/>
    </source>
</evidence>
<feature type="region of interest" description="Disordered" evidence="2">
    <location>
        <begin position="267"/>
        <end position="317"/>
    </location>
</feature>
<comment type="caution">
    <text evidence="3">The sequence shown here is derived from an EMBL/GenBank/DDBJ whole genome shotgun (WGS) entry which is preliminary data.</text>
</comment>
<evidence type="ECO:0008006" key="5">
    <source>
        <dbReference type="Google" id="ProtNLM"/>
    </source>
</evidence>
<evidence type="ECO:0000256" key="1">
    <source>
        <dbReference type="SAM" id="Coils"/>
    </source>
</evidence>
<feature type="compositionally biased region" description="Low complexity" evidence="2">
    <location>
        <begin position="953"/>
        <end position="963"/>
    </location>
</feature>
<protein>
    <recommendedName>
        <fullName evidence="5">Chorein N-terminal domain-containing protein</fullName>
    </recommendedName>
</protein>
<dbReference type="EMBL" id="CAJNON010000172">
    <property type="protein sequence ID" value="CAF1064966.1"/>
    <property type="molecule type" value="Genomic_DNA"/>
</dbReference>
<accession>A0A814LLP0</accession>
<dbReference type="InterPro" id="IPR026728">
    <property type="entry name" value="BLTP3A/B"/>
</dbReference>
<dbReference type="Proteomes" id="UP000663891">
    <property type="component" value="Unassembled WGS sequence"/>
</dbReference>
<dbReference type="PANTHER" id="PTHR22774">
    <property type="entry name" value="CHOREIN N-TERMINAL DOMAIN-CONTAINING PROTEIN"/>
    <property type="match status" value="1"/>
</dbReference>